<evidence type="ECO:0000313" key="1">
    <source>
        <dbReference type="EMBL" id="RHC55275.1"/>
    </source>
</evidence>
<gene>
    <name evidence="1" type="ORF">DW839_15240</name>
</gene>
<comment type="caution">
    <text evidence="1">The sequence shown here is derived from an EMBL/GenBank/DDBJ whole genome shotgun (WGS) entry which is preliminary data.</text>
</comment>
<protein>
    <submittedName>
        <fullName evidence="1">Uncharacterized protein</fullName>
    </submittedName>
</protein>
<evidence type="ECO:0000313" key="2">
    <source>
        <dbReference type="Proteomes" id="UP000283975"/>
    </source>
</evidence>
<dbReference type="AlphaFoldDB" id="A0A414AUI4"/>
<dbReference type="Proteomes" id="UP000283975">
    <property type="component" value="Unassembled WGS sequence"/>
</dbReference>
<organism evidence="1 2">
    <name type="scientific">Enterocloster bolteae</name>
    <dbReference type="NCBI Taxonomy" id="208479"/>
    <lineage>
        <taxon>Bacteria</taxon>
        <taxon>Bacillati</taxon>
        <taxon>Bacillota</taxon>
        <taxon>Clostridia</taxon>
        <taxon>Lachnospirales</taxon>
        <taxon>Lachnospiraceae</taxon>
        <taxon>Enterocloster</taxon>
    </lineage>
</organism>
<reference evidence="1 2" key="1">
    <citation type="submission" date="2018-08" db="EMBL/GenBank/DDBJ databases">
        <title>A genome reference for cultivated species of the human gut microbiota.</title>
        <authorList>
            <person name="Zou Y."/>
            <person name="Xue W."/>
            <person name="Luo G."/>
        </authorList>
    </citation>
    <scope>NUCLEOTIDE SEQUENCE [LARGE SCALE GENOMIC DNA]</scope>
    <source>
        <strain evidence="1 2">AM35-14</strain>
    </source>
</reference>
<proteinExistence type="predicted"/>
<dbReference type="EMBL" id="QSHZ01000015">
    <property type="protein sequence ID" value="RHC55275.1"/>
    <property type="molecule type" value="Genomic_DNA"/>
</dbReference>
<sequence length="67" mass="7988">MTVEQILALPIIKDDTHIFIRTEAFELRACLTRLHPQILRWYPYDVMAFSWDDDNQVYITIYSGVQL</sequence>
<accession>A0A414AUI4</accession>
<name>A0A414AUI4_9FIRM</name>